<proteinExistence type="predicted"/>
<evidence type="ECO:0000256" key="4">
    <source>
        <dbReference type="ARBA" id="ARBA00022989"/>
    </source>
</evidence>
<dbReference type="STRING" id="882083.SacmaDRAFT_3017"/>
<dbReference type="InterPro" id="IPR020846">
    <property type="entry name" value="MFS_dom"/>
</dbReference>
<dbReference type="CDD" id="cd17321">
    <property type="entry name" value="MFS_MMR_MDR_like"/>
    <property type="match status" value="1"/>
</dbReference>
<reference evidence="8 9" key="1">
    <citation type="journal article" date="2012" name="Stand. Genomic Sci.">
        <title>Genome sequence of the ocean sediment bacterium Saccharomonospora marina type strain (XMU15(T)).</title>
        <authorList>
            <person name="Klenk H.P."/>
            <person name="Lu M."/>
            <person name="Lucas S."/>
            <person name="Lapidus A."/>
            <person name="Copeland A."/>
            <person name="Pitluck S."/>
            <person name="Goodwin L.A."/>
            <person name="Han C."/>
            <person name="Tapia R."/>
            <person name="Brambilla E.M."/>
            <person name="Potter G."/>
            <person name="Land M."/>
            <person name="Ivanova N."/>
            <person name="Rohde M."/>
            <person name="Goker M."/>
            <person name="Detter J.C."/>
            <person name="Li W.J."/>
            <person name="Kyrpides N.C."/>
            <person name="Woyke T."/>
        </authorList>
    </citation>
    <scope>NUCLEOTIDE SEQUENCE [LARGE SCALE GENOMIC DNA]</scope>
    <source>
        <strain evidence="8 9">XMU15</strain>
    </source>
</reference>
<gene>
    <name evidence="8" type="ORF">SacmaDRAFT_3017</name>
</gene>
<dbReference type="Gene3D" id="1.20.1250.20">
    <property type="entry name" value="MFS general substrate transporter like domains"/>
    <property type="match status" value="1"/>
</dbReference>
<dbReference type="GO" id="GO:0005886">
    <property type="term" value="C:plasma membrane"/>
    <property type="evidence" value="ECO:0007669"/>
    <property type="project" value="UniProtKB-SubCell"/>
</dbReference>
<evidence type="ECO:0000256" key="1">
    <source>
        <dbReference type="ARBA" id="ARBA00004651"/>
    </source>
</evidence>
<keyword evidence="4 6" id="KW-1133">Transmembrane helix</keyword>
<dbReference type="Pfam" id="PF07690">
    <property type="entry name" value="MFS_1"/>
    <property type="match status" value="1"/>
</dbReference>
<evidence type="ECO:0000256" key="3">
    <source>
        <dbReference type="ARBA" id="ARBA00022692"/>
    </source>
</evidence>
<feature type="transmembrane region" description="Helical" evidence="6">
    <location>
        <begin position="357"/>
        <end position="378"/>
    </location>
</feature>
<evidence type="ECO:0000256" key="6">
    <source>
        <dbReference type="SAM" id="Phobius"/>
    </source>
</evidence>
<keyword evidence="3 6" id="KW-0812">Transmembrane</keyword>
<dbReference type="OrthoDB" id="7375466at2"/>
<comment type="subcellular location">
    <subcellularLocation>
        <location evidence="1">Cell membrane</location>
        <topology evidence="1">Multi-pass membrane protein</topology>
    </subcellularLocation>
</comment>
<feature type="transmembrane region" description="Helical" evidence="6">
    <location>
        <begin position="51"/>
        <end position="71"/>
    </location>
</feature>
<dbReference type="RefSeq" id="WP_009154638.1">
    <property type="nucleotide sequence ID" value="NZ_CM001439.1"/>
</dbReference>
<feature type="transmembrane region" description="Helical" evidence="6">
    <location>
        <begin position="390"/>
        <end position="417"/>
    </location>
</feature>
<evidence type="ECO:0000313" key="8">
    <source>
        <dbReference type="EMBL" id="EHR51253.1"/>
    </source>
</evidence>
<feature type="transmembrane region" description="Helical" evidence="6">
    <location>
        <begin position="78"/>
        <end position="98"/>
    </location>
</feature>
<feature type="domain" description="Major facilitator superfamily (MFS) profile" evidence="7">
    <location>
        <begin position="1"/>
        <end position="505"/>
    </location>
</feature>
<feature type="transmembrane region" description="Helical" evidence="6">
    <location>
        <begin position="167"/>
        <end position="187"/>
    </location>
</feature>
<dbReference type="GO" id="GO:0022857">
    <property type="term" value="F:transmembrane transporter activity"/>
    <property type="evidence" value="ECO:0007669"/>
    <property type="project" value="InterPro"/>
</dbReference>
<feature type="transmembrane region" description="Helical" evidence="6">
    <location>
        <begin position="267"/>
        <end position="291"/>
    </location>
</feature>
<feature type="transmembrane region" description="Helical" evidence="6">
    <location>
        <begin position="224"/>
        <end position="246"/>
    </location>
</feature>
<evidence type="ECO:0000256" key="5">
    <source>
        <dbReference type="ARBA" id="ARBA00023136"/>
    </source>
</evidence>
<dbReference type="PANTHER" id="PTHR42718:SF9">
    <property type="entry name" value="MAJOR FACILITATOR SUPERFAMILY MULTIDRUG TRANSPORTER MFSC"/>
    <property type="match status" value="1"/>
</dbReference>
<dbReference type="EMBL" id="CM001439">
    <property type="protein sequence ID" value="EHR51253.1"/>
    <property type="molecule type" value="Genomic_DNA"/>
</dbReference>
<evidence type="ECO:0000313" key="9">
    <source>
        <dbReference type="Proteomes" id="UP000004926"/>
    </source>
</evidence>
<dbReference type="SUPFAM" id="SSF103473">
    <property type="entry name" value="MFS general substrate transporter"/>
    <property type="match status" value="1"/>
</dbReference>
<dbReference type="eggNOG" id="COG0477">
    <property type="taxonomic scope" value="Bacteria"/>
</dbReference>
<keyword evidence="9" id="KW-1185">Reference proteome</keyword>
<dbReference type="PRINTS" id="PR01036">
    <property type="entry name" value="TCRTETB"/>
</dbReference>
<dbReference type="HOGENOM" id="CLU_000960_28_2_11"/>
<name>H5X6N2_9PSEU</name>
<feature type="transmembrane region" description="Helical" evidence="6">
    <location>
        <begin position="474"/>
        <end position="501"/>
    </location>
</feature>
<feature type="transmembrane region" description="Helical" evidence="6">
    <location>
        <begin position="303"/>
        <end position="320"/>
    </location>
</feature>
<dbReference type="InterPro" id="IPR011701">
    <property type="entry name" value="MFS"/>
</dbReference>
<feature type="transmembrane region" description="Helical" evidence="6">
    <location>
        <begin position="332"/>
        <end position="351"/>
    </location>
</feature>
<dbReference type="InterPro" id="IPR036259">
    <property type="entry name" value="MFS_trans_sf"/>
</dbReference>
<protein>
    <submittedName>
        <fullName evidence="8">Arabinose efflux permease family protein</fullName>
    </submittedName>
</protein>
<keyword evidence="2" id="KW-0813">Transport</keyword>
<feature type="transmembrane region" description="Helical" evidence="6">
    <location>
        <begin position="12"/>
        <end position="39"/>
    </location>
</feature>
<dbReference type="Proteomes" id="UP000004926">
    <property type="component" value="Chromosome"/>
</dbReference>
<evidence type="ECO:0000259" key="7">
    <source>
        <dbReference type="PROSITE" id="PS50850"/>
    </source>
</evidence>
<dbReference type="AlphaFoldDB" id="H5X6N2"/>
<feature type="transmembrane region" description="Helical" evidence="6">
    <location>
        <begin position="137"/>
        <end position="155"/>
    </location>
</feature>
<dbReference type="Gene3D" id="1.20.1720.10">
    <property type="entry name" value="Multidrug resistance protein D"/>
    <property type="match status" value="1"/>
</dbReference>
<sequence>MTSVQAPPRRWVSLAGICSAAGIVWLAFSDFGVAIPRIADEFGTDLSPLQWANNAFSLVTGALVIAAGKFGDLFGRRLMLQLGSLLLAGFSVLAALAPSVEWLIVGRGLMGVGAALVLPASLALIPPEFSGRAEITAFGIWQAVAWGGLSLGPAIGGGLTDGLGWRWLFWINLPLAAVSVAVVRLTTPESRDTAVSRHVDWWGLATIASAVFALLYALTEGPVLGWASPPVLALFGATLALAAAWYQIERRSRAPLVDLRLFRLRAYNGALTANLTMNVTFAGLSFVLVLWLQNALGYDPVRAGMLLLPATVGVFAFIPLGGKLDATVGGRLPSVAGLTVAAAGLVVLGLLGTGGTLWPLALALFVIGLGLGLVSTPVANTAVGEVPGHLAGTAAGVFKMSSMLGGALGVAILTALARGLTSADAASAFAAANLGPAEIAEAKQALVNSSTFQQAIAALPAEDRRGVADAVTEAFTFGVAGTMIATAVLTAVAAVAVLLLWPAGSRRRGGRA</sequence>
<accession>H5X6N2</accession>
<organism evidence="8 9">
    <name type="scientific">Saccharomonospora marina XMU15</name>
    <dbReference type="NCBI Taxonomy" id="882083"/>
    <lineage>
        <taxon>Bacteria</taxon>
        <taxon>Bacillati</taxon>
        <taxon>Actinomycetota</taxon>
        <taxon>Actinomycetes</taxon>
        <taxon>Pseudonocardiales</taxon>
        <taxon>Pseudonocardiaceae</taxon>
        <taxon>Saccharomonospora</taxon>
    </lineage>
</organism>
<dbReference type="PROSITE" id="PS50850">
    <property type="entry name" value="MFS"/>
    <property type="match status" value="1"/>
</dbReference>
<evidence type="ECO:0000256" key="2">
    <source>
        <dbReference type="ARBA" id="ARBA00022448"/>
    </source>
</evidence>
<feature type="transmembrane region" description="Helical" evidence="6">
    <location>
        <begin position="199"/>
        <end position="218"/>
    </location>
</feature>
<dbReference type="PANTHER" id="PTHR42718">
    <property type="entry name" value="MAJOR FACILITATOR SUPERFAMILY MULTIDRUG TRANSPORTER MFSC"/>
    <property type="match status" value="1"/>
</dbReference>
<keyword evidence="5 6" id="KW-0472">Membrane</keyword>
<feature type="transmembrane region" description="Helical" evidence="6">
    <location>
        <begin position="104"/>
        <end position="125"/>
    </location>
</feature>